<gene>
    <name evidence="1" type="ORF">ACFP1K_14345</name>
</gene>
<proteinExistence type="predicted"/>
<evidence type="ECO:0000313" key="1">
    <source>
        <dbReference type="EMBL" id="MFC6082342.1"/>
    </source>
</evidence>
<accession>A0ABW1NIL0</accession>
<organism evidence="1 2">
    <name type="scientific">Sphaerisporangium aureirubrum</name>
    <dbReference type="NCBI Taxonomy" id="1544736"/>
    <lineage>
        <taxon>Bacteria</taxon>
        <taxon>Bacillati</taxon>
        <taxon>Actinomycetota</taxon>
        <taxon>Actinomycetes</taxon>
        <taxon>Streptosporangiales</taxon>
        <taxon>Streptosporangiaceae</taxon>
        <taxon>Sphaerisporangium</taxon>
    </lineage>
</organism>
<evidence type="ECO:0000313" key="2">
    <source>
        <dbReference type="Proteomes" id="UP001596137"/>
    </source>
</evidence>
<dbReference type="EMBL" id="JBHSRF010000016">
    <property type="protein sequence ID" value="MFC6082342.1"/>
    <property type="molecule type" value="Genomic_DNA"/>
</dbReference>
<comment type="caution">
    <text evidence="1">The sequence shown here is derived from an EMBL/GenBank/DDBJ whole genome shotgun (WGS) entry which is preliminary data.</text>
</comment>
<dbReference type="RefSeq" id="WP_380752157.1">
    <property type="nucleotide sequence ID" value="NZ_JBHSRF010000016.1"/>
</dbReference>
<protein>
    <recommendedName>
        <fullName evidence="3">Smu12A</fullName>
    </recommendedName>
</protein>
<keyword evidence="2" id="KW-1185">Reference proteome</keyword>
<name>A0ABW1NIL0_9ACTN</name>
<dbReference type="Proteomes" id="UP001596137">
    <property type="component" value="Unassembled WGS sequence"/>
</dbReference>
<evidence type="ECO:0008006" key="3">
    <source>
        <dbReference type="Google" id="ProtNLM"/>
    </source>
</evidence>
<sequence length="173" mass="19695">MDKDESIITSWFTGRLPSDWFTETPQVVLDREEIAIIVPIPVPDSAAETSGGERAALIDGHVQRFREETRERRIEIAREAEHRYRRKVSWGVLCDDETVMFTTLSIPVMTRLRQPERRVLDTLVAAGVARSRSDALAWCVRLVGSHTDTWLADLRDALQQVDRVRSEGPDLPS</sequence>
<reference evidence="2" key="1">
    <citation type="journal article" date="2019" name="Int. J. Syst. Evol. Microbiol.">
        <title>The Global Catalogue of Microorganisms (GCM) 10K type strain sequencing project: providing services to taxonomists for standard genome sequencing and annotation.</title>
        <authorList>
            <consortium name="The Broad Institute Genomics Platform"/>
            <consortium name="The Broad Institute Genome Sequencing Center for Infectious Disease"/>
            <person name="Wu L."/>
            <person name="Ma J."/>
        </authorList>
    </citation>
    <scope>NUCLEOTIDE SEQUENCE [LARGE SCALE GENOMIC DNA]</scope>
    <source>
        <strain evidence="2">JCM 30346</strain>
    </source>
</reference>